<dbReference type="PaxDb" id="1198114-AciX9_3370"/>
<dbReference type="KEGG" id="acm:AciX9_3370"/>
<dbReference type="RefSeq" id="WP_013581690.1">
    <property type="nucleotide sequence ID" value="NC_015064.1"/>
</dbReference>
<dbReference type="STRING" id="1198114.AciX9_3370"/>
<dbReference type="OrthoDB" id="274805at2"/>
<reference evidence="2" key="1">
    <citation type="submission" date="2011-01" db="EMBL/GenBank/DDBJ databases">
        <title>Complete sequence of chromosome of Acidobacterium sp. MP5ACTX9.</title>
        <authorList>
            <consortium name="US DOE Joint Genome Institute"/>
            <person name="Lucas S."/>
            <person name="Copeland A."/>
            <person name="Lapidus A."/>
            <person name="Cheng J.-F."/>
            <person name="Goodwin L."/>
            <person name="Pitluck S."/>
            <person name="Teshima H."/>
            <person name="Detter J.C."/>
            <person name="Han C."/>
            <person name="Tapia R."/>
            <person name="Land M."/>
            <person name="Hauser L."/>
            <person name="Kyrpides N."/>
            <person name="Ivanova N."/>
            <person name="Ovchinnikova G."/>
            <person name="Pagani I."/>
            <person name="Rawat S.R."/>
            <person name="Mannisto M."/>
            <person name="Haggblom M.M."/>
            <person name="Woyke T."/>
        </authorList>
    </citation>
    <scope>NUCLEOTIDE SEQUENCE [LARGE SCALE GENOMIC DNA]</scope>
    <source>
        <strain evidence="2">MP5ACTX9</strain>
    </source>
</reference>
<evidence type="ECO:0000313" key="1">
    <source>
        <dbReference type="EMBL" id="ADW70378.1"/>
    </source>
</evidence>
<proteinExistence type="predicted"/>
<sequence>MHNLSASFILAYHGCDEAVAESLLHNRPFRASQNDYDWLGEGIYFWEANPLRGLEFALEASRRKPTSIGKPTVIGAVIDLGFCLDLTTSLGLRIAQTAFSRLEQVSREAGLPLPVNQPDGLRHNLDCAVLNYVHRLQAEEGKSPFDTLKGVFIEKPTLYPGSAFGIKNHIQIAVRNPECIKGVFRVPDAHLNPSA</sequence>
<dbReference type="SUPFAM" id="SSF56399">
    <property type="entry name" value="ADP-ribosylation"/>
    <property type="match status" value="1"/>
</dbReference>
<dbReference type="Proteomes" id="UP000000343">
    <property type="component" value="Chromosome"/>
</dbReference>
<keyword evidence="2" id="KW-1185">Reference proteome</keyword>
<name>E8X2T1_GRATM</name>
<evidence type="ECO:0000313" key="2">
    <source>
        <dbReference type="Proteomes" id="UP000000343"/>
    </source>
</evidence>
<dbReference type="EMBL" id="CP002480">
    <property type="protein sequence ID" value="ADW70378.1"/>
    <property type="molecule type" value="Genomic_DNA"/>
</dbReference>
<dbReference type="eggNOG" id="ENOG5031FT7">
    <property type="taxonomic scope" value="Bacteria"/>
</dbReference>
<organism evidence="2">
    <name type="scientific">Granulicella tundricola (strain ATCC BAA-1859 / DSM 23138 / MP5ACTX9)</name>
    <dbReference type="NCBI Taxonomy" id="1198114"/>
    <lineage>
        <taxon>Bacteria</taxon>
        <taxon>Pseudomonadati</taxon>
        <taxon>Acidobacteriota</taxon>
        <taxon>Terriglobia</taxon>
        <taxon>Terriglobales</taxon>
        <taxon>Acidobacteriaceae</taxon>
        <taxon>Granulicella</taxon>
    </lineage>
</organism>
<accession>E8X2T1</accession>
<protein>
    <submittedName>
        <fullName evidence="1">Uncharacterized protein</fullName>
    </submittedName>
</protein>
<gene>
    <name evidence="1" type="ordered locus">AciX9_3370</name>
</gene>
<dbReference type="HOGENOM" id="CLU_1324811_0_0_0"/>
<dbReference type="AlphaFoldDB" id="E8X2T1"/>